<dbReference type="InterPro" id="IPR036322">
    <property type="entry name" value="WD40_repeat_dom_sf"/>
</dbReference>
<dbReference type="PRINTS" id="PR00320">
    <property type="entry name" value="GPROTEINBRPT"/>
</dbReference>
<dbReference type="InterPro" id="IPR015943">
    <property type="entry name" value="WD40/YVTN_repeat-like_dom_sf"/>
</dbReference>
<keyword evidence="6" id="KW-0804">Transcription</keyword>
<dbReference type="EMBL" id="CAJHNJ030000024">
    <property type="protein sequence ID" value="CAG9121054.1"/>
    <property type="molecule type" value="Genomic_DNA"/>
</dbReference>
<dbReference type="SUPFAM" id="SSF50978">
    <property type="entry name" value="WD40 repeat-like"/>
    <property type="match status" value="1"/>
</dbReference>
<feature type="domain" description="TFIID subunit TAF5 NTD2" evidence="9">
    <location>
        <begin position="67"/>
        <end position="129"/>
    </location>
</feature>
<dbReference type="InterPro" id="IPR001680">
    <property type="entry name" value="WD40_rpt"/>
</dbReference>
<feature type="repeat" description="WD" evidence="8">
    <location>
        <begin position="500"/>
        <end position="541"/>
    </location>
</feature>
<comment type="similarity">
    <text evidence="2">Belongs to the WD repeat TAF5 family.</text>
</comment>
<dbReference type="PANTHER" id="PTHR19879:SF5">
    <property type="entry name" value="WD REPEAT-CONTAINING PROTEIN 55 HOMOLOG"/>
    <property type="match status" value="1"/>
</dbReference>
<proteinExistence type="inferred from homology"/>
<name>A0A8S4EZG0_PLUXY</name>
<accession>A0A8S4EZG0</accession>
<feature type="repeat" description="WD" evidence="8">
    <location>
        <begin position="458"/>
        <end position="499"/>
    </location>
</feature>
<dbReference type="PANTHER" id="PTHR19879">
    <property type="entry name" value="TRANSCRIPTION INITIATION FACTOR TFIID"/>
    <property type="match status" value="1"/>
</dbReference>
<dbReference type="InterPro" id="IPR020472">
    <property type="entry name" value="WD40_PAC1"/>
</dbReference>
<evidence type="ECO:0000313" key="10">
    <source>
        <dbReference type="EMBL" id="CAG9121054.1"/>
    </source>
</evidence>
<dbReference type="Pfam" id="PF00400">
    <property type="entry name" value="WD40"/>
    <property type="match status" value="4"/>
</dbReference>
<sequence length="674" mass="74797">MSLIKKTRNDAVKAAVTSYLERRNYPDIDVFNNSTSFSQSAEEMAVSTIIQCESSRANSILFSCINNDPAQYDVQYNRLVSYVKDIKVENVKNELLGLLSPLLCHLYLEMLRGGHGGAAQMFLKRHSATLPQKDMSYHQPIDGNLPSALYRPNSLEQLFNSLQNGTIDNETPEKDYMNQILDDIGSIYTLQEIETRPSIAAFRSCKYDISLSQDAVNSLKCYLAKQGHVLMMQVLQTWFHIDINNDTNKKDTSDDEEEQMEEEINVTGLTNSEEKITDTNDIFSACNGHTEYPGVDKELRELQDAIRGVRESVAPLKLYKIAAPDTYLVCAKTDPDCNILCGGFYNSELRLWDLGENNVKRRQNRNISEIELACNIPPDPDTVIDNTLHIGGGVALRGHSGPVRCVSVQPRAGLVLGRRRAPAAGLAPARPRLRSCIQVTVTASYTLHLRQTDTRAIYKGHNYPIWCMDVSPSSLFLATGSQDRTARLWALDQAHPVRVFVGHLSDVTCVKFHPNSAYLATGGLDRSVRLWGVCDARLVRVLWGHRGAVRALAFSPSGQQLASAGDDKKIKVWDLSACSCLHEYRHHGKVTDLDWSAVGRASLAGRGSADAGDDNSLLCSAGMDGIVKIVYDHNAKSKPSSSQEVHSYTYNTKCSYLVDVQVHPDWVVAIGAKR</sequence>
<evidence type="ECO:0000256" key="2">
    <source>
        <dbReference type="ARBA" id="ARBA00009435"/>
    </source>
</evidence>
<comment type="caution">
    <text evidence="10">The sequence shown here is derived from an EMBL/GenBank/DDBJ whole genome shotgun (WGS) entry which is preliminary data.</text>
</comment>
<keyword evidence="7" id="KW-0539">Nucleus</keyword>
<dbReference type="InterPro" id="IPR007582">
    <property type="entry name" value="TFIID_NTD2"/>
</dbReference>
<dbReference type="PROSITE" id="PS50294">
    <property type="entry name" value="WD_REPEATS_REGION"/>
    <property type="match status" value="3"/>
</dbReference>
<evidence type="ECO:0000256" key="6">
    <source>
        <dbReference type="ARBA" id="ARBA00023163"/>
    </source>
</evidence>
<evidence type="ECO:0000259" key="9">
    <source>
        <dbReference type="Pfam" id="PF04494"/>
    </source>
</evidence>
<dbReference type="InterPro" id="IPR037264">
    <property type="entry name" value="TFIID_NTD2_sf"/>
</dbReference>
<dbReference type="PROSITE" id="PS50082">
    <property type="entry name" value="WD_REPEATS_2"/>
    <property type="match status" value="3"/>
</dbReference>
<dbReference type="PROSITE" id="PS00678">
    <property type="entry name" value="WD_REPEATS_1"/>
    <property type="match status" value="1"/>
</dbReference>
<feature type="domain" description="TFIID subunit TAF5 NTD2" evidence="9">
    <location>
        <begin position="174"/>
        <end position="237"/>
    </location>
</feature>
<dbReference type="Proteomes" id="UP000653454">
    <property type="component" value="Unassembled WGS sequence"/>
</dbReference>
<evidence type="ECO:0000256" key="8">
    <source>
        <dbReference type="PROSITE-ProRule" id="PRU00221"/>
    </source>
</evidence>
<gene>
    <name evidence="10" type="ORF">PLXY2_LOCUS7314</name>
</gene>
<protein>
    <submittedName>
        <fullName evidence="10">(diamondback moth) hypothetical protein</fullName>
    </submittedName>
</protein>
<dbReference type="GO" id="GO:0005634">
    <property type="term" value="C:nucleus"/>
    <property type="evidence" value="ECO:0007669"/>
    <property type="project" value="UniProtKB-SubCell"/>
</dbReference>
<organism evidence="10 11">
    <name type="scientific">Plutella xylostella</name>
    <name type="common">Diamondback moth</name>
    <name type="synonym">Plutella maculipennis</name>
    <dbReference type="NCBI Taxonomy" id="51655"/>
    <lineage>
        <taxon>Eukaryota</taxon>
        <taxon>Metazoa</taxon>
        <taxon>Ecdysozoa</taxon>
        <taxon>Arthropoda</taxon>
        <taxon>Hexapoda</taxon>
        <taxon>Insecta</taxon>
        <taxon>Pterygota</taxon>
        <taxon>Neoptera</taxon>
        <taxon>Endopterygota</taxon>
        <taxon>Lepidoptera</taxon>
        <taxon>Glossata</taxon>
        <taxon>Ditrysia</taxon>
        <taxon>Yponomeutoidea</taxon>
        <taxon>Plutellidae</taxon>
        <taxon>Plutella</taxon>
    </lineage>
</organism>
<evidence type="ECO:0000256" key="5">
    <source>
        <dbReference type="ARBA" id="ARBA00023015"/>
    </source>
</evidence>
<comment type="subcellular location">
    <subcellularLocation>
        <location evidence="1">Nucleus</location>
    </subcellularLocation>
</comment>
<dbReference type="Pfam" id="PF04494">
    <property type="entry name" value="TFIID_NTD2"/>
    <property type="match status" value="2"/>
</dbReference>
<dbReference type="AlphaFoldDB" id="A0A8S4EZG0"/>
<keyword evidence="5" id="KW-0805">Transcription regulation</keyword>
<keyword evidence="3 8" id="KW-0853">WD repeat</keyword>
<evidence type="ECO:0000256" key="7">
    <source>
        <dbReference type="ARBA" id="ARBA00023242"/>
    </source>
</evidence>
<evidence type="ECO:0000256" key="3">
    <source>
        <dbReference type="ARBA" id="ARBA00022574"/>
    </source>
</evidence>
<keyword evidence="4" id="KW-0677">Repeat</keyword>
<reference evidence="10" key="1">
    <citation type="submission" date="2020-11" db="EMBL/GenBank/DDBJ databases">
        <authorList>
            <person name="Whiteford S."/>
        </authorList>
    </citation>
    <scope>NUCLEOTIDE SEQUENCE</scope>
</reference>
<feature type="repeat" description="WD" evidence="8">
    <location>
        <begin position="542"/>
        <end position="583"/>
    </location>
</feature>
<dbReference type="SMART" id="SM00320">
    <property type="entry name" value="WD40"/>
    <property type="match status" value="5"/>
</dbReference>
<dbReference type="CDD" id="cd00200">
    <property type="entry name" value="WD40"/>
    <property type="match status" value="1"/>
</dbReference>
<dbReference type="Gene3D" id="1.25.40.500">
    <property type="entry name" value="TFIID subunit TAF5, NTD2 domain"/>
    <property type="match status" value="1"/>
</dbReference>
<dbReference type="InterPro" id="IPR019775">
    <property type="entry name" value="WD40_repeat_CS"/>
</dbReference>
<keyword evidence="11" id="KW-1185">Reference proteome</keyword>
<dbReference type="SUPFAM" id="SSF160897">
    <property type="entry name" value="Taf5 N-terminal domain-like"/>
    <property type="match status" value="1"/>
</dbReference>
<evidence type="ECO:0000256" key="4">
    <source>
        <dbReference type="ARBA" id="ARBA00022737"/>
    </source>
</evidence>
<evidence type="ECO:0000256" key="1">
    <source>
        <dbReference type="ARBA" id="ARBA00004123"/>
    </source>
</evidence>
<dbReference type="Gene3D" id="2.130.10.10">
    <property type="entry name" value="YVTN repeat-like/Quinoprotein amine dehydrogenase"/>
    <property type="match status" value="2"/>
</dbReference>
<evidence type="ECO:0000313" key="11">
    <source>
        <dbReference type="Proteomes" id="UP000653454"/>
    </source>
</evidence>